<evidence type="ECO:0000313" key="16">
    <source>
        <dbReference type="Proteomes" id="UP001604277"/>
    </source>
</evidence>
<evidence type="ECO:0000256" key="1">
    <source>
        <dbReference type="ARBA" id="ARBA00004123"/>
    </source>
</evidence>
<evidence type="ECO:0000256" key="9">
    <source>
        <dbReference type="ARBA" id="ARBA00023242"/>
    </source>
</evidence>
<reference evidence="16" key="1">
    <citation type="submission" date="2024-07" db="EMBL/GenBank/DDBJ databases">
        <title>Two chromosome-level genome assemblies of Korean endemic species Abeliophyllum distichum and Forsythia ovata (Oleaceae).</title>
        <authorList>
            <person name="Jang H."/>
        </authorList>
    </citation>
    <scope>NUCLEOTIDE SEQUENCE [LARGE SCALE GENOMIC DNA]</scope>
</reference>
<dbReference type="Proteomes" id="UP001604277">
    <property type="component" value="Unassembled WGS sequence"/>
</dbReference>
<dbReference type="EMBL" id="JBFOLJ010000013">
    <property type="protein sequence ID" value="KAL2482251.1"/>
    <property type="molecule type" value="Genomic_DNA"/>
</dbReference>
<evidence type="ECO:0000256" key="10">
    <source>
        <dbReference type="ARBA" id="ARBA00032947"/>
    </source>
</evidence>
<dbReference type="GO" id="GO:0006325">
    <property type="term" value="P:chromatin organization"/>
    <property type="evidence" value="ECO:0007669"/>
    <property type="project" value="UniProtKB-KW"/>
</dbReference>
<evidence type="ECO:0000256" key="2">
    <source>
        <dbReference type="ARBA" id="ARBA00004173"/>
    </source>
</evidence>
<evidence type="ECO:0000256" key="11">
    <source>
        <dbReference type="ARBA" id="ARBA00033378"/>
    </source>
</evidence>
<dbReference type="PANTHER" id="PTHR13453">
    <property type="entry name" value="KAT8 REGULATORY NSL COMPLEX SUBUNIT 2"/>
    <property type="match status" value="1"/>
</dbReference>
<dbReference type="GO" id="GO:0005739">
    <property type="term" value="C:mitochondrion"/>
    <property type="evidence" value="ECO:0007669"/>
    <property type="project" value="UniProtKB-SubCell"/>
</dbReference>
<keyword evidence="16" id="KW-1185">Reference proteome</keyword>
<sequence length="259" mass="29053">MDAAGDDKTIHCSYQSRHVDMLHPSSSSGQTRIKGSDEELALSNSEFLTRTEVLERRVLRVKQLTRIYRDQYWALMEELKLKYREYYWEYGKSPLQEEENNDTINSIGADCTTGTGETVINNGNLGVNRNVNRCGVQGCKAKAMALTRFCHMHIQSDAKQKLYKPCNFSIKSSPTGPILCGKPILRSTVPSYCSLHFQKAEKHIARALRKAGLNVSSTSKLAPKFHVLVAEYVHQIQATRITAQNATSGNADVKEDNNP</sequence>
<keyword evidence="8" id="KW-0496">Mitochondrion</keyword>
<dbReference type="AlphaFoldDB" id="A0ABD1R288"/>
<comment type="subunit">
    <text evidence="13">Component of the NSL complex at least composed of KAT8/MOF, KANSL1, KANSL2, KANSL3, MCRS1, PHF20, OGT1/OGT, WDR5 and HCFC1.</text>
</comment>
<feature type="domain" description="KANL2-like probable zinc-finger" evidence="14">
    <location>
        <begin position="134"/>
        <end position="197"/>
    </location>
</feature>
<keyword evidence="7" id="KW-0156">Chromatin regulator</keyword>
<evidence type="ECO:0000256" key="3">
    <source>
        <dbReference type="ARBA" id="ARBA00015508"/>
    </source>
</evidence>
<evidence type="ECO:0000256" key="8">
    <source>
        <dbReference type="ARBA" id="ARBA00023128"/>
    </source>
</evidence>
<keyword evidence="6" id="KW-0832">Ubl conjugation</keyword>
<evidence type="ECO:0000259" key="14">
    <source>
        <dbReference type="Pfam" id="PF13891"/>
    </source>
</evidence>
<accession>A0ABD1R288</accession>
<evidence type="ECO:0000256" key="13">
    <source>
        <dbReference type="ARBA" id="ARBA00093543"/>
    </source>
</evidence>
<dbReference type="InterPro" id="IPR026316">
    <property type="entry name" value="NSL2"/>
</dbReference>
<evidence type="ECO:0000256" key="6">
    <source>
        <dbReference type="ARBA" id="ARBA00022843"/>
    </source>
</evidence>
<proteinExistence type="predicted"/>
<protein>
    <recommendedName>
        <fullName evidence="3">KAT8 regulatory NSL complex subunit 2</fullName>
    </recommendedName>
    <alternativeName>
        <fullName evidence="11">NSL complex protein NSL2</fullName>
    </alternativeName>
    <alternativeName>
        <fullName evidence="10">Non-specific lethal 2 homolog</fullName>
    </alternativeName>
</protein>
<comment type="subcellular location">
    <subcellularLocation>
        <location evidence="2">Mitochondrion</location>
    </subcellularLocation>
    <subcellularLocation>
        <location evidence="1">Nucleus</location>
    </subcellularLocation>
</comment>
<dbReference type="GO" id="GO:0005634">
    <property type="term" value="C:nucleus"/>
    <property type="evidence" value="ECO:0007669"/>
    <property type="project" value="UniProtKB-SubCell"/>
</dbReference>
<organism evidence="15 16">
    <name type="scientific">Forsythia ovata</name>
    <dbReference type="NCBI Taxonomy" id="205694"/>
    <lineage>
        <taxon>Eukaryota</taxon>
        <taxon>Viridiplantae</taxon>
        <taxon>Streptophyta</taxon>
        <taxon>Embryophyta</taxon>
        <taxon>Tracheophyta</taxon>
        <taxon>Spermatophyta</taxon>
        <taxon>Magnoliopsida</taxon>
        <taxon>eudicotyledons</taxon>
        <taxon>Gunneridae</taxon>
        <taxon>Pentapetalae</taxon>
        <taxon>asterids</taxon>
        <taxon>lamiids</taxon>
        <taxon>Lamiales</taxon>
        <taxon>Oleaceae</taxon>
        <taxon>Forsythieae</taxon>
        <taxon>Forsythia</taxon>
    </lineage>
</organism>
<keyword evidence="9" id="KW-0539">Nucleus</keyword>
<dbReference type="InterPro" id="IPR025927">
    <property type="entry name" value="Znf_KANL2-like"/>
</dbReference>
<gene>
    <name evidence="15" type="ORF">Fot_43695</name>
</gene>
<comment type="function">
    <text evidence="12">Non-catalytic component of the NSL histone acetyltransferase complex, a multiprotein complex that mediates histone H4 acetylation at 'Lys-5'- and 'Lys-8' (H4K5ac and H4K8ac) at transcription start sites and promotes transcription initiation. Required for NSL complex stability and for transcription of intraciliary transport genes in both ciliated and non-ciliated cells by regulating histone H4 acetylation at 'Lys-5'- and 'Lys-12' (H4K5ac and H4K12ac). This is necessary for cilium assembly in ciliated cells and for organization of the microtubule cytoskeleton in non-ciliated cells. Required within the NSL complex to maintain nuclear architecture stability by promoting KAT8-mediated acetylation of lamin LMNA.</text>
</comment>
<name>A0ABD1R288_9LAMI</name>
<evidence type="ECO:0000313" key="15">
    <source>
        <dbReference type="EMBL" id="KAL2482251.1"/>
    </source>
</evidence>
<comment type="caution">
    <text evidence="15">The sequence shown here is derived from an EMBL/GenBank/DDBJ whole genome shotgun (WGS) entry which is preliminary data.</text>
</comment>
<keyword evidence="4" id="KW-1017">Isopeptide bond</keyword>
<dbReference type="PANTHER" id="PTHR13453:SF1">
    <property type="entry name" value="KAT8 REGULATORY NSL COMPLEX SUBUNIT 2"/>
    <property type="match status" value="1"/>
</dbReference>
<evidence type="ECO:0000256" key="5">
    <source>
        <dbReference type="ARBA" id="ARBA00022553"/>
    </source>
</evidence>
<evidence type="ECO:0000256" key="4">
    <source>
        <dbReference type="ARBA" id="ARBA00022499"/>
    </source>
</evidence>
<dbReference type="Pfam" id="PF13891">
    <property type="entry name" value="zf-C3HC3H_KANSL2"/>
    <property type="match status" value="1"/>
</dbReference>
<evidence type="ECO:0000256" key="12">
    <source>
        <dbReference type="ARBA" id="ARBA00093359"/>
    </source>
</evidence>
<evidence type="ECO:0000256" key="7">
    <source>
        <dbReference type="ARBA" id="ARBA00022853"/>
    </source>
</evidence>
<keyword evidence="5" id="KW-0597">Phosphoprotein</keyword>